<protein>
    <recommendedName>
        <fullName evidence="5">Integral membrane protein</fullName>
    </recommendedName>
</protein>
<evidence type="ECO:0000313" key="4">
    <source>
        <dbReference type="Proteomes" id="UP001596242"/>
    </source>
</evidence>
<keyword evidence="2" id="KW-1133">Transmembrane helix</keyword>
<dbReference type="RefSeq" id="WP_386393348.1">
    <property type="nucleotide sequence ID" value="NZ_JBHSPT010000008.1"/>
</dbReference>
<feature type="transmembrane region" description="Helical" evidence="2">
    <location>
        <begin position="167"/>
        <end position="191"/>
    </location>
</feature>
<dbReference type="EMBL" id="JBHSPT010000008">
    <property type="protein sequence ID" value="MFC6054651.1"/>
    <property type="molecule type" value="Genomic_DNA"/>
</dbReference>
<proteinExistence type="predicted"/>
<gene>
    <name evidence="3" type="ORF">ACFP50_03980</name>
</gene>
<organism evidence="3 4">
    <name type="scientific">Streptomyces pratens</name>
    <dbReference type="NCBI Taxonomy" id="887456"/>
    <lineage>
        <taxon>Bacteria</taxon>
        <taxon>Bacillati</taxon>
        <taxon>Actinomycetota</taxon>
        <taxon>Actinomycetes</taxon>
        <taxon>Kitasatosporales</taxon>
        <taxon>Streptomycetaceae</taxon>
        <taxon>Streptomyces</taxon>
    </lineage>
</organism>
<feature type="compositionally biased region" description="Basic and acidic residues" evidence="1">
    <location>
        <begin position="39"/>
        <end position="61"/>
    </location>
</feature>
<keyword evidence="4" id="KW-1185">Reference proteome</keyword>
<sequence length="224" mass="23607">MADTTDPQSPGGQHNRGPGVFIAGNVYGDVNNHQTSQLDHGRDDEPQAPREQQHNEKERPDGNQPEEEDEVGPGGALLGWTWLTVTLFGMSGYCIVAALSMGRPSTGDRVGGVLVAMGLAFGGVMALAFVFAALTEVCAAGTVNAADSARKRWAQGQRTAARLNLRYAVAVARFSAVLAGFIAGLFGFLAIGRTVADRAYDARELAESEIAKTRFALGENLDGG</sequence>
<feature type="compositionally biased region" description="Polar residues" evidence="1">
    <location>
        <begin position="1"/>
        <end position="12"/>
    </location>
</feature>
<evidence type="ECO:0000313" key="3">
    <source>
        <dbReference type="EMBL" id="MFC6054651.1"/>
    </source>
</evidence>
<evidence type="ECO:0000256" key="1">
    <source>
        <dbReference type="SAM" id="MobiDB-lite"/>
    </source>
</evidence>
<accession>A0ABW1LSS7</accession>
<feature type="region of interest" description="Disordered" evidence="1">
    <location>
        <begin position="1"/>
        <end position="73"/>
    </location>
</feature>
<feature type="transmembrane region" description="Helical" evidence="2">
    <location>
        <begin position="113"/>
        <end position="134"/>
    </location>
</feature>
<comment type="caution">
    <text evidence="3">The sequence shown here is derived from an EMBL/GenBank/DDBJ whole genome shotgun (WGS) entry which is preliminary data.</text>
</comment>
<keyword evidence="2" id="KW-0472">Membrane</keyword>
<evidence type="ECO:0000256" key="2">
    <source>
        <dbReference type="SAM" id="Phobius"/>
    </source>
</evidence>
<feature type="transmembrane region" description="Helical" evidence="2">
    <location>
        <begin position="80"/>
        <end position="101"/>
    </location>
</feature>
<evidence type="ECO:0008006" key="5">
    <source>
        <dbReference type="Google" id="ProtNLM"/>
    </source>
</evidence>
<reference evidence="4" key="1">
    <citation type="journal article" date="2019" name="Int. J. Syst. Evol. Microbiol.">
        <title>The Global Catalogue of Microorganisms (GCM) 10K type strain sequencing project: providing services to taxonomists for standard genome sequencing and annotation.</title>
        <authorList>
            <consortium name="The Broad Institute Genomics Platform"/>
            <consortium name="The Broad Institute Genome Sequencing Center for Infectious Disease"/>
            <person name="Wu L."/>
            <person name="Ma J."/>
        </authorList>
    </citation>
    <scope>NUCLEOTIDE SEQUENCE [LARGE SCALE GENOMIC DNA]</scope>
    <source>
        <strain evidence="4">JCM 12763</strain>
    </source>
</reference>
<dbReference type="Proteomes" id="UP001596242">
    <property type="component" value="Unassembled WGS sequence"/>
</dbReference>
<keyword evidence="2" id="KW-0812">Transmembrane</keyword>
<name>A0ABW1LSS7_9ACTN</name>